<dbReference type="AlphaFoldDB" id="A0A9X3DUI8"/>
<name>A0A9X3DUI8_9GAMM</name>
<protein>
    <submittedName>
        <fullName evidence="1">Uncharacterized protein</fullName>
    </submittedName>
</protein>
<proteinExistence type="predicted"/>
<accession>A0A9X3DUI8</accession>
<comment type="caution">
    <text evidence="1">The sequence shown here is derived from an EMBL/GenBank/DDBJ whole genome shotgun (WGS) entry which is preliminary data.</text>
</comment>
<organism evidence="1 2">
    <name type="scientific">Acinetobacter nematophilus</name>
    <dbReference type="NCBI Taxonomy" id="2994642"/>
    <lineage>
        <taxon>Bacteria</taxon>
        <taxon>Pseudomonadati</taxon>
        <taxon>Pseudomonadota</taxon>
        <taxon>Gammaproteobacteria</taxon>
        <taxon>Moraxellales</taxon>
        <taxon>Moraxellaceae</taxon>
        <taxon>Acinetobacter</taxon>
    </lineage>
</organism>
<sequence>MYLKEILIGLCCFGTGYGIALMNTDDGFNNPSHSYNEIDSKILSENINKPIPKSHDDQFNALISQSNGRVLSQATIEKIKMILNQMPEQEVESYLSKAFPLNNFNSIQNKKQFSGRLLEELSSEAIVSKEDMQGKLVLSRNLSNNLQSENMSQIYKNQQIVAHYDTLGKLSKSDQVFVKWVNKDNGEVLLFTPQPVNPQSDQNWVSYAPPDGWKPGEYAIQYFQVDDKLTPIAQADYTIGQVLD</sequence>
<keyword evidence="2" id="KW-1185">Reference proteome</keyword>
<dbReference type="RefSeq" id="WP_266130744.1">
    <property type="nucleotide sequence ID" value="NZ_JAPKMY010000006.1"/>
</dbReference>
<dbReference type="Proteomes" id="UP001146019">
    <property type="component" value="Unassembled WGS sequence"/>
</dbReference>
<dbReference type="EMBL" id="JAPKMY010000006">
    <property type="protein sequence ID" value="MCX5468628.1"/>
    <property type="molecule type" value="Genomic_DNA"/>
</dbReference>
<gene>
    <name evidence="1" type="ORF">OSH00_12875</name>
</gene>
<evidence type="ECO:0000313" key="2">
    <source>
        <dbReference type="Proteomes" id="UP001146019"/>
    </source>
</evidence>
<evidence type="ECO:0000313" key="1">
    <source>
        <dbReference type="EMBL" id="MCX5468628.1"/>
    </source>
</evidence>
<reference evidence="1" key="1">
    <citation type="submission" date="2022-11" db="EMBL/GenBank/DDBJ databases">
        <title>Biodiversity and phylogenetic relationships of bacteria.</title>
        <authorList>
            <person name="Machado R.A.R."/>
            <person name="Bhat A."/>
            <person name="Loulou A."/>
            <person name="Kallel S."/>
        </authorList>
    </citation>
    <scope>NUCLEOTIDE SEQUENCE</scope>
    <source>
        <strain evidence="1">A-IN1</strain>
    </source>
</reference>